<evidence type="ECO:0000259" key="7">
    <source>
        <dbReference type="PROSITE" id="PS51296"/>
    </source>
</evidence>
<evidence type="ECO:0000256" key="3">
    <source>
        <dbReference type="ARBA" id="ARBA00023002"/>
    </source>
</evidence>
<evidence type="ECO:0000256" key="4">
    <source>
        <dbReference type="ARBA" id="ARBA00023004"/>
    </source>
</evidence>
<dbReference type="Proteomes" id="UP000516404">
    <property type="component" value="Chromosome"/>
</dbReference>
<keyword evidence="1" id="KW-0001">2Fe-2S</keyword>
<dbReference type="InterPro" id="IPR012748">
    <property type="entry name" value="Rieske-like_NirD"/>
</dbReference>
<dbReference type="RefSeq" id="WP_190725290.1">
    <property type="nucleotide sequence ID" value="NZ_CP061539.1"/>
</dbReference>
<dbReference type="PANTHER" id="PTHR40562">
    <property type="match status" value="1"/>
</dbReference>
<accession>A0A7H2BG91</accession>
<dbReference type="PANTHER" id="PTHR40562:SF1">
    <property type="entry name" value="NITRITE REDUCTASE (NADH) SMALL SUBUNIT"/>
    <property type="match status" value="1"/>
</dbReference>
<dbReference type="AlphaFoldDB" id="A0A7H2BG91"/>
<keyword evidence="2" id="KW-0479">Metal-binding</keyword>
<protein>
    <submittedName>
        <fullName evidence="8">Nitrite reductase small subunit NirD</fullName>
    </submittedName>
</protein>
<keyword evidence="9" id="KW-1185">Reference proteome</keyword>
<gene>
    <name evidence="8" type="primary">nirD</name>
    <name evidence="8" type="ORF">IDM49_05440</name>
</gene>
<organism evidence="8 9">
    <name type="scientific">Rothia terrae</name>
    <dbReference type="NCBI Taxonomy" id="396015"/>
    <lineage>
        <taxon>Bacteria</taxon>
        <taxon>Bacillati</taxon>
        <taxon>Actinomycetota</taxon>
        <taxon>Actinomycetes</taxon>
        <taxon>Micrococcales</taxon>
        <taxon>Micrococcaceae</taxon>
        <taxon>Rothia</taxon>
    </lineage>
</organism>
<evidence type="ECO:0000256" key="2">
    <source>
        <dbReference type="ARBA" id="ARBA00022723"/>
    </source>
</evidence>
<dbReference type="GO" id="GO:0051537">
    <property type="term" value="F:2 iron, 2 sulfur cluster binding"/>
    <property type="evidence" value="ECO:0007669"/>
    <property type="project" value="UniProtKB-KW"/>
</dbReference>
<dbReference type="PROSITE" id="PS51296">
    <property type="entry name" value="RIESKE"/>
    <property type="match status" value="1"/>
</dbReference>
<evidence type="ECO:0000256" key="5">
    <source>
        <dbReference type="ARBA" id="ARBA00023014"/>
    </source>
</evidence>
<reference evidence="8 9" key="1">
    <citation type="submission" date="2020-09" db="EMBL/GenBank/DDBJ databases">
        <title>Investigation of environmental microbes.</title>
        <authorList>
            <person name="Ou Y."/>
            <person name="Kang Q."/>
        </authorList>
    </citation>
    <scope>NUCLEOTIDE SEQUENCE [LARGE SCALE GENOMIC DNA]</scope>
    <source>
        <strain evidence="8 9">KJZ-14</strain>
    </source>
</reference>
<dbReference type="EMBL" id="CP061539">
    <property type="protein sequence ID" value="QNV38687.1"/>
    <property type="molecule type" value="Genomic_DNA"/>
</dbReference>
<dbReference type="InterPro" id="IPR017881">
    <property type="entry name" value="NirD"/>
</dbReference>
<evidence type="ECO:0000256" key="1">
    <source>
        <dbReference type="ARBA" id="ARBA00022714"/>
    </source>
</evidence>
<dbReference type="Pfam" id="PF13806">
    <property type="entry name" value="Rieske_2"/>
    <property type="match status" value="1"/>
</dbReference>
<dbReference type="GO" id="GO:0016705">
    <property type="term" value="F:oxidoreductase activity, acting on paired donors, with incorporation or reduction of molecular oxygen"/>
    <property type="evidence" value="ECO:0007669"/>
    <property type="project" value="UniProtKB-ARBA"/>
</dbReference>
<dbReference type="InterPro" id="IPR017941">
    <property type="entry name" value="Rieske_2Fe-2S"/>
</dbReference>
<dbReference type="GO" id="GO:0042128">
    <property type="term" value="P:nitrate assimilation"/>
    <property type="evidence" value="ECO:0007669"/>
    <property type="project" value="UniProtKB-KW"/>
</dbReference>
<name>A0A7H2BG91_9MICC</name>
<dbReference type="GO" id="GO:0046872">
    <property type="term" value="F:metal ion binding"/>
    <property type="evidence" value="ECO:0007669"/>
    <property type="project" value="UniProtKB-KW"/>
</dbReference>
<feature type="domain" description="Rieske" evidence="7">
    <location>
        <begin position="7"/>
        <end position="107"/>
    </location>
</feature>
<dbReference type="GeneID" id="96623671"/>
<keyword evidence="4" id="KW-0408">Iron</keyword>
<dbReference type="PROSITE" id="PS51300">
    <property type="entry name" value="NIRD"/>
    <property type="match status" value="1"/>
</dbReference>
<keyword evidence="3" id="KW-0560">Oxidoreductase</keyword>
<dbReference type="InterPro" id="IPR036922">
    <property type="entry name" value="Rieske_2Fe-2S_sf"/>
</dbReference>
<keyword evidence="6" id="KW-0534">Nitrate assimilation</keyword>
<evidence type="ECO:0000256" key="6">
    <source>
        <dbReference type="ARBA" id="ARBA00023063"/>
    </source>
</evidence>
<keyword evidence="5" id="KW-0411">Iron-sulfur</keyword>
<proteinExistence type="predicted"/>
<dbReference type="KEGG" id="rter:IDM49_05440"/>
<dbReference type="Gene3D" id="2.102.10.10">
    <property type="entry name" value="Rieske [2Fe-2S] iron-sulphur domain"/>
    <property type="match status" value="1"/>
</dbReference>
<evidence type="ECO:0000313" key="9">
    <source>
        <dbReference type="Proteomes" id="UP000516404"/>
    </source>
</evidence>
<evidence type="ECO:0000313" key="8">
    <source>
        <dbReference type="EMBL" id="QNV38687.1"/>
    </source>
</evidence>
<dbReference type="GO" id="GO:0004497">
    <property type="term" value="F:monooxygenase activity"/>
    <property type="evidence" value="ECO:0007669"/>
    <property type="project" value="UniProtKB-ARBA"/>
</dbReference>
<dbReference type="GO" id="GO:0008942">
    <property type="term" value="F:nitrite reductase [NAD(P)H] activity"/>
    <property type="evidence" value="ECO:0007669"/>
    <property type="project" value="InterPro"/>
</dbReference>
<dbReference type="NCBIfam" id="TIGR02378">
    <property type="entry name" value="nirD_assim_sml"/>
    <property type="match status" value="1"/>
</dbReference>
<dbReference type="SUPFAM" id="SSF50022">
    <property type="entry name" value="ISP domain"/>
    <property type="match status" value="1"/>
</dbReference>
<sequence>MAETNLQRVCNVSDLETNWGEVALIGDHQYAVFLVKDGSVFVTDHKDPASEALVMARGIVGEKDGKHTVTAPLYKEVYDLETGECLSDKDFTLPVYETSVEDGVVYMTATA</sequence>